<keyword evidence="8" id="KW-1185">Reference proteome</keyword>
<dbReference type="InterPro" id="IPR027785">
    <property type="entry name" value="UvrD-like_helicase_C"/>
</dbReference>
<dbReference type="RefSeq" id="WP_344299429.1">
    <property type="nucleotide sequence ID" value="NZ_BAAAQW010000005.1"/>
</dbReference>
<keyword evidence="3 5" id="KW-0347">Helicase</keyword>
<dbReference type="InterPro" id="IPR027417">
    <property type="entry name" value="P-loop_NTPase"/>
</dbReference>
<evidence type="ECO:0000256" key="5">
    <source>
        <dbReference type="PROSITE-ProRule" id="PRU00560"/>
    </source>
</evidence>
<protein>
    <submittedName>
        <fullName evidence="7">AAA family ATPase</fullName>
    </submittedName>
</protein>
<organism evidence="7 8">
    <name type="scientific">Sinomonas flava</name>
    <dbReference type="NCBI Taxonomy" id="496857"/>
    <lineage>
        <taxon>Bacteria</taxon>
        <taxon>Bacillati</taxon>
        <taxon>Actinomycetota</taxon>
        <taxon>Actinomycetes</taxon>
        <taxon>Micrococcales</taxon>
        <taxon>Micrococcaceae</taxon>
        <taxon>Sinomonas</taxon>
    </lineage>
</organism>
<gene>
    <name evidence="7" type="ORF">GCM10009849_18660</name>
</gene>
<dbReference type="Pfam" id="PF13538">
    <property type="entry name" value="UvrD_C_2"/>
    <property type="match status" value="1"/>
</dbReference>
<evidence type="ECO:0000256" key="1">
    <source>
        <dbReference type="ARBA" id="ARBA00022741"/>
    </source>
</evidence>
<sequence>MSIVDEAARSLEDPREKAAEQDYFDVSVEARQRACDYWDHGPVSGSTPAEREAFLKQRRRHECPEPGEAVAHGRIDAEDGTKLYIGRRYIKDEDGAPLVISWKTKAAVPFYQATPVDPQGLARKRTFESLNNHVIHYTDTWFVEKPNAEAPDAHVDEPTSSPEYSDVLLEALEANRSGEMKDIVLTIMAAQDRIIRADKDQLLVVQGGPGTGKTAVALHRVSWLLYNFQDTINPEDVLVVGPNPTFTKYIRKVLPDLGDKDVVQRSLHDFMGSRVVVTATESPEIAAIKGSARMADVISAALYGQLTVPTEPIVLKRQGSGAPVTISAGDAADAVRGLRAQKYDVGRRRLRARLAELGARQLGWRGIASFEDLFDAKSLEGALNALWPEVNAVDFIRGLLGSVDALLRAGVGILGKEESALLYRPVDGNAALQPWTLDDLALIDEAQSILTSVETRYAHIVVDEAQDLSEMQLRAVRRRSKTGSMTVVGDIAQSTGAHARDSWVTVLAHLRSDLPSQIAELEHGYRVPSEVFDVARPVLALAAPNVTPPDIVRTVGSEPSWIRSEPAAFVEDVLAAARGHASLGRFVGIIADQKHWPALAERFRADGMTWSQSDKGQLGSTYNLVSPHDAKGLEFDAVVLADPATLVAEPHGHRLLYIALTRTTKYLDVVFPRGTLPEVLRPFTGDAPEAPEVETAFGGLDADEELAKLGPVERTIAEQTAAVFADQIRGTVQDKLHAAVVAKIMKELLG</sequence>
<accession>A0ABN3BTE7</accession>
<dbReference type="EMBL" id="BAAAQW010000005">
    <property type="protein sequence ID" value="GAA2199999.1"/>
    <property type="molecule type" value="Genomic_DNA"/>
</dbReference>
<evidence type="ECO:0000256" key="3">
    <source>
        <dbReference type="ARBA" id="ARBA00022806"/>
    </source>
</evidence>
<evidence type="ECO:0000259" key="6">
    <source>
        <dbReference type="PROSITE" id="PS51198"/>
    </source>
</evidence>
<evidence type="ECO:0000256" key="2">
    <source>
        <dbReference type="ARBA" id="ARBA00022801"/>
    </source>
</evidence>
<keyword evidence="4 5" id="KW-0067">ATP-binding</keyword>
<dbReference type="PANTHER" id="PTHR11070:SF45">
    <property type="entry name" value="DNA 3'-5' HELICASE"/>
    <property type="match status" value="1"/>
</dbReference>
<dbReference type="Proteomes" id="UP001500432">
    <property type="component" value="Unassembled WGS sequence"/>
</dbReference>
<feature type="domain" description="UvrD-like helicase ATP-binding" evidence="6">
    <location>
        <begin position="186"/>
        <end position="528"/>
    </location>
</feature>
<dbReference type="PROSITE" id="PS51198">
    <property type="entry name" value="UVRD_HELICASE_ATP_BIND"/>
    <property type="match status" value="1"/>
</dbReference>
<dbReference type="Pfam" id="PF13245">
    <property type="entry name" value="AAA_19"/>
    <property type="match status" value="1"/>
</dbReference>
<proteinExistence type="predicted"/>
<dbReference type="InterPro" id="IPR000212">
    <property type="entry name" value="DNA_helicase_UvrD/REP"/>
</dbReference>
<keyword evidence="2 5" id="KW-0378">Hydrolase</keyword>
<dbReference type="InterPro" id="IPR014016">
    <property type="entry name" value="UvrD-like_ATP-bd"/>
</dbReference>
<name>A0ABN3BTE7_9MICC</name>
<feature type="binding site" evidence="5">
    <location>
        <begin position="207"/>
        <end position="214"/>
    </location>
    <ligand>
        <name>ATP</name>
        <dbReference type="ChEBI" id="CHEBI:30616"/>
    </ligand>
</feature>
<evidence type="ECO:0000313" key="8">
    <source>
        <dbReference type="Proteomes" id="UP001500432"/>
    </source>
</evidence>
<keyword evidence="1 5" id="KW-0547">Nucleotide-binding</keyword>
<evidence type="ECO:0000256" key="4">
    <source>
        <dbReference type="ARBA" id="ARBA00022840"/>
    </source>
</evidence>
<dbReference type="PANTHER" id="PTHR11070">
    <property type="entry name" value="UVRD / RECB / PCRA DNA HELICASE FAMILY MEMBER"/>
    <property type="match status" value="1"/>
</dbReference>
<evidence type="ECO:0000313" key="7">
    <source>
        <dbReference type="EMBL" id="GAA2199999.1"/>
    </source>
</evidence>
<comment type="caution">
    <text evidence="7">The sequence shown here is derived from an EMBL/GenBank/DDBJ whole genome shotgun (WGS) entry which is preliminary data.</text>
</comment>
<dbReference type="Gene3D" id="3.40.50.300">
    <property type="entry name" value="P-loop containing nucleotide triphosphate hydrolases"/>
    <property type="match status" value="3"/>
</dbReference>
<reference evidence="7 8" key="1">
    <citation type="journal article" date="2019" name="Int. J. Syst. Evol. Microbiol.">
        <title>The Global Catalogue of Microorganisms (GCM) 10K type strain sequencing project: providing services to taxonomists for standard genome sequencing and annotation.</title>
        <authorList>
            <consortium name="The Broad Institute Genomics Platform"/>
            <consortium name="The Broad Institute Genome Sequencing Center for Infectious Disease"/>
            <person name="Wu L."/>
            <person name="Ma J."/>
        </authorList>
    </citation>
    <scope>NUCLEOTIDE SEQUENCE [LARGE SCALE GENOMIC DNA]</scope>
    <source>
        <strain evidence="7 8">JCM 16034</strain>
    </source>
</reference>
<dbReference type="SUPFAM" id="SSF52540">
    <property type="entry name" value="P-loop containing nucleoside triphosphate hydrolases"/>
    <property type="match status" value="1"/>
</dbReference>